<dbReference type="AlphaFoldDB" id="A0AA92C6U3"/>
<dbReference type="Pfam" id="PF01850">
    <property type="entry name" value="PIN"/>
    <property type="match status" value="1"/>
</dbReference>
<name>A0AA92C6U3_RHIRH</name>
<dbReference type="EMBL" id="QDFR01000001">
    <property type="protein sequence ID" value="PVE57074.1"/>
    <property type="molecule type" value="Genomic_DNA"/>
</dbReference>
<dbReference type="PANTHER" id="PTHR39664:SF2">
    <property type="entry name" value="NUCLEIC ACID-BINDING PROTEIN, CONTAINING PIN DOMAIN-RELATED"/>
    <property type="match status" value="1"/>
</dbReference>
<dbReference type="InterPro" id="IPR029060">
    <property type="entry name" value="PIN-like_dom_sf"/>
</dbReference>
<dbReference type="Proteomes" id="UP000244335">
    <property type="component" value="Unassembled WGS sequence"/>
</dbReference>
<evidence type="ECO:0000259" key="1">
    <source>
        <dbReference type="Pfam" id="PF01850"/>
    </source>
</evidence>
<proteinExistence type="predicted"/>
<organism evidence="2 3">
    <name type="scientific">Rhizobium rhizogenes</name>
    <name type="common">Agrobacterium rhizogenes</name>
    <dbReference type="NCBI Taxonomy" id="359"/>
    <lineage>
        <taxon>Bacteria</taxon>
        <taxon>Pseudomonadati</taxon>
        <taxon>Pseudomonadota</taxon>
        <taxon>Alphaproteobacteria</taxon>
        <taxon>Hyphomicrobiales</taxon>
        <taxon>Rhizobiaceae</taxon>
        <taxon>Rhizobium/Agrobacterium group</taxon>
        <taxon>Rhizobium</taxon>
    </lineage>
</organism>
<dbReference type="RefSeq" id="WP_062439814.1">
    <property type="nucleotide sequence ID" value="NZ_QDFR01000001.1"/>
</dbReference>
<dbReference type="SUPFAM" id="SSF88723">
    <property type="entry name" value="PIN domain-like"/>
    <property type="match status" value="1"/>
</dbReference>
<dbReference type="Gene3D" id="3.40.50.1010">
    <property type="entry name" value="5'-nuclease"/>
    <property type="match status" value="1"/>
</dbReference>
<sequence length="134" mass="15027">MMVYGVDTNVVLRLFVDDEPGQREAALRFGAGIGRDYTVFVTLLTLIELSWALKSQYGFDRRQISLAIRKLLHTRGLVVEGHDKVVKAVRLVERHNADFTDALIACQSLGEGCKTIYTFDIKAARKIPGMELLT</sequence>
<dbReference type="InterPro" id="IPR002716">
    <property type="entry name" value="PIN_dom"/>
</dbReference>
<comment type="caution">
    <text evidence="2">The sequence shown here is derived from an EMBL/GenBank/DDBJ whole genome shotgun (WGS) entry which is preliminary data.</text>
</comment>
<dbReference type="PANTHER" id="PTHR39664">
    <property type="match status" value="1"/>
</dbReference>
<accession>A0AA92C6U3</accession>
<feature type="domain" description="PIN" evidence="1">
    <location>
        <begin position="6"/>
        <end position="125"/>
    </location>
</feature>
<evidence type="ECO:0000313" key="2">
    <source>
        <dbReference type="EMBL" id="PVE57074.1"/>
    </source>
</evidence>
<dbReference type="CDD" id="cd18683">
    <property type="entry name" value="PIN_VapC-like"/>
    <property type="match status" value="1"/>
</dbReference>
<reference evidence="2 3" key="1">
    <citation type="submission" date="2018-04" db="EMBL/GenBank/DDBJ databases">
        <authorList>
            <person name="Hagen T."/>
        </authorList>
    </citation>
    <scope>NUCLEOTIDE SEQUENCE [LARGE SCALE GENOMIC DNA]</scope>
    <source>
        <strain evidence="2 3">TPD7009</strain>
    </source>
</reference>
<evidence type="ECO:0000313" key="3">
    <source>
        <dbReference type="Proteomes" id="UP000244335"/>
    </source>
</evidence>
<protein>
    <submittedName>
        <fullName evidence="2">PIN domain-containing protein</fullName>
    </submittedName>
</protein>
<gene>
    <name evidence="2" type="ORF">DC430_04880</name>
</gene>